<keyword evidence="3 6" id="KW-0235">DNA replication</keyword>
<evidence type="ECO:0000256" key="6">
    <source>
        <dbReference type="RuleBase" id="RU365029"/>
    </source>
</evidence>
<dbReference type="SMART" id="SM01159">
    <property type="entry name" value="DUF1744"/>
    <property type="match status" value="1"/>
</dbReference>
<dbReference type="Pfam" id="PF08490">
    <property type="entry name" value="DUF1744"/>
    <property type="match status" value="1"/>
</dbReference>
<evidence type="ECO:0000256" key="4">
    <source>
        <dbReference type="ARBA" id="ARBA00022932"/>
    </source>
</evidence>
<dbReference type="GO" id="GO:0000278">
    <property type="term" value="P:mitotic cell cycle"/>
    <property type="evidence" value="ECO:0007669"/>
    <property type="project" value="TreeGrafter"/>
</dbReference>
<dbReference type="GO" id="GO:0051539">
    <property type="term" value="F:4 iron, 4 sulfur cluster binding"/>
    <property type="evidence" value="ECO:0007669"/>
    <property type="project" value="UniProtKB-KW"/>
</dbReference>
<proteinExistence type="inferred from homology"/>
<dbReference type="EMBL" id="JAOPGA020000657">
    <property type="protein sequence ID" value="KAL0480500.1"/>
    <property type="molecule type" value="Genomic_DNA"/>
</dbReference>
<dbReference type="GO" id="GO:0008622">
    <property type="term" value="C:epsilon DNA polymerase complex"/>
    <property type="evidence" value="ECO:0007669"/>
    <property type="project" value="InterPro"/>
</dbReference>
<dbReference type="GO" id="GO:0006297">
    <property type="term" value="P:nucleotide-excision repair, DNA gap filling"/>
    <property type="evidence" value="ECO:0007669"/>
    <property type="project" value="TreeGrafter"/>
</dbReference>
<dbReference type="GO" id="GO:0008310">
    <property type="term" value="F:single-stranded DNA 3'-5' DNA exonuclease activity"/>
    <property type="evidence" value="ECO:0007669"/>
    <property type="project" value="TreeGrafter"/>
</dbReference>
<evidence type="ECO:0000313" key="8">
    <source>
        <dbReference type="EMBL" id="KAL0480500.1"/>
    </source>
</evidence>
<feature type="domain" description="DNA polymerase epsilon catalytic subunit A C-terminal" evidence="7">
    <location>
        <begin position="6"/>
        <end position="232"/>
    </location>
</feature>
<dbReference type="PANTHER" id="PTHR10670:SF0">
    <property type="entry name" value="DNA POLYMERASE EPSILON CATALYTIC SUBUNIT A"/>
    <property type="match status" value="1"/>
</dbReference>
<comment type="function">
    <text evidence="6">DNA polymerase II participates in chromosomal DNA replication.</text>
</comment>
<dbReference type="GO" id="GO:0006272">
    <property type="term" value="P:leading strand elongation"/>
    <property type="evidence" value="ECO:0007669"/>
    <property type="project" value="TreeGrafter"/>
</dbReference>
<evidence type="ECO:0000256" key="3">
    <source>
        <dbReference type="ARBA" id="ARBA00022705"/>
    </source>
</evidence>
<comment type="subcellular location">
    <subcellularLocation>
        <location evidence="6">Nucleus</location>
    </subcellularLocation>
</comment>
<keyword evidence="1 6" id="KW-0808">Transferase</keyword>
<protein>
    <recommendedName>
        <fullName evidence="6">DNA polymerase epsilon catalytic subunit</fullName>
        <ecNumber evidence="6">2.7.7.7</ecNumber>
    </recommendedName>
</protein>
<dbReference type="GO" id="GO:0006287">
    <property type="term" value="P:base-excision repair, gap-filling"/>
    <property type="evidence" value="ECO:0007669"/>
    <property type="project" value="TreeGrafter"/>
</dbReference>
<evidence type="ECO:0000259" key="7">
    <source>
        <dbReference type="SMART" id="SM01159"/>
    </source>
</evidence>
<dbReference type="AlphaFoldDB" id="A0AAW2YTJ0"/>
<keyword evidence="4 6" id="KW-0239">DNA-directed DNA polymerase</keyword>
<dbReference type="Pfam" id="PF22912">
    <property type="entry name" value="zf-DPOE"/>
    <property type="match status" value="1"/>
</dbReference>
<keyword evidence="6" id="KW-0479">Metal-binding</keyword>
<accession>A0AAW2YTJ0</accession>
<keyword evidence="2 6" id="KW-0548">Nucleotidyltransferase</keyword>
<dbReference type="InterPro" id="IPR029703">
    <property type="entry name" value="POL2"/>
</dbReference>
<dbReference type="PANTHER" id="PTHR10670">
    <property type="entry name" value="DNA POLYMERASE EPSILON CATALYTIC SUBUNIT A"/>
    <property type="match status" value="1"/>
</dbReference>
<keyword evidence="6" id="KW-0408">Iron</keyword>
<keyword evidence="6" id="KW-0411">Iron-sulfur</keyword>
<dbReference type="GO" id="GO:0003677">
    <property type="term" value="F:DNA binding"/>
    <property type="evidence" value="ECO:0007669"/>
    <property type="project" value="UniProtKB-KW"/>
</dbReference>
<sequence length="506" mass="57892">MLNAMNAEEIYLQNNKNRVNNPNMYGICIELNLMHLQVNAIIQSHLIVPDSDSDSKNKVTFKTINNQHDDDDNSNPKQENDLIATTNVQTCAPAFKCIKQLINQLFADAYTSNNDHVCKVADHLLSDMPRFISTPLSKLYDPCLYAAIHELQTRIYFQLLACIKKMNHKIIYGDFNKVILSTDHTCPEHARAQAHHLINHLSKNKMFQWMNIELDKVWDRLLWVDDRNHCGIICGQSAGEITLHREWDLMRFMPHEIQSSFATIVGDYVAMLYTKKSASSSSDHDSDRITLLAKKFIRENLTQRLLQSASIIQKNKQVFKMDTGSMVSADHLDAALEFVKIVCHVLCFDFQIRDDVQIMKSNALKLINVKDFSRGAQFRDLRTSFVLPAVTCNFCGTCRDLDLCRVVDSDWKCENCNQSIDVHQIEGRLLDYVHKKMIGYQVQDLHCVKCGSVCADNMSSRCECSGEWACKQTPAQSQQNLILLKKISARHGLARLSETLQWMLNV</sequence>
<comment type="cofactor">
    <cofactor evidence="6">
        <name>[4Fe-4S] cluster</name>
        <dbReference type="ChEBI" id="CHEBI:49883"/>
    </cofactor>
</comment>
<evidence type="ECO:0000256" key="1">
    <source>
        <dbReference type="ARBA" id="ARBA00022679"/>
    </source>
</evidence>
<dbReference type="InterPro" id="IPR013697">
    <property type="entry name" value="DNA_pol_e_suA_C"/>
</dbReference>
<comment type="caution">
    <text evidence="8">The sequence shown here is derived from an EMBL/GenBank/DDBJ whole genome shotgun (WGS) entry which is preliminary data.</text>
</comment>
<dbReference type="InterPro" id="IPR054475">
    <property type="entry name" value="Znf-DPOE"/>
</dbReference>
<keyword evidence="9" id="KW-1185">Reference proteome</keyword>
<keyword evidence="6" id="KW-0539">Nucleus</keyword>
<comment type="similarity">
    <text evidence="6">Belongs to the DNA polymerase type-B family.</text>
</comment>
<organism evidence="8 9">
    <name type="scientific">Acrasis kona</name>
    <dbReference type="NCBI Taxonomy" id="1008807"/>
    <lineage>
        <taxon>Eukaryota</taxon>
        <taxon>Discoba</taxon>
        <taxon>Heterolobosea</taxon>
        <taxon>Tetramitia</taxon>
        <taxon>Eutetramitia</taxon>
        <taxon>Acrasidae</taxon>
        <taxon>Acrasis</taxon>
    </lineage>
</organism>
<keyword evidence="6" id="KW-0004">4Fe-4S</keyword>
<evidence type="ECO:0000313" key="9">
    <source>
        <dbReference type="Proteomes" id="UP001431209"/>
    </source>
</evidence>
<comment type="catalytic activity">
    <reaction evidence="6">
        <text>DNA(n) + a 2'-deoxyribonucleoside 5'-triphosphate = DNA(n+1) + diphosphate</text>
        <dbReference type="Rhea" id="RHEA:22508"/>
        <dbReference type="Rhea" id="RHEA-COMP:17339"/>
        <dbReference type="Rhea" id="RHEA-COMP:17340"/>
        <dbReference type="ChEBI" id="CHEBI:33019"/>
        <dbReference type="ChEBI" id="CHEBI:61560"/>
        <dbReference type="ChEBI" id="CHEBI:173112"/>
        <dbReference type="EC" id="2.7.7.7"/>
    </reaction>
</comment>
<dbReference type="Gene3D" id="3.90.1600.10">
    <property type="entry name" value="Palm domain of DNA polymerase"/>
    <property type="match status" value="1"/>
</dbReference>
<dbReference type="GO" id="GO:0003887">
    <property type="term" value="F:DNA-directed DNA polymerase activity"/>
    <property type="evidence" value="ECO:0007669"/>
    <property type="project" value="UniProtKB-KW"/>
</dbReference>
<dbReference type="Proteomes" id="UP001431209">
    <property type="component" value="Unassembled WGS sequence"/>
</dbReference>
<keyword evidence="6" id="KW-0863">Zinc-finger</keyword>
<evidence type="ECO:0000256" key="2">
    <source>
        <dbReference type="ARBA" id="ARBA00022695"/>
    </source>
</evidence>
<name>A0AAW2YTJ0_9EUKA</name>
<dbReference type="Pfam" id="PF23250">
    <property type="entry name" value="zf_DPOE_2"/>
    <property type="match status" value="1"/>
</dbReference>
<keyword evidence="5 6" id="KW-0238">DNA-binding</keyword>
<dbReference type="GO" id="GO:0045004">
    <property type="term" value="P:DNA replication proofreading"/>
    <property type="evidence" value="ECO:0007669"/>
    <property type="project" value="TreeGrafter"/>
</dbReference>
<keyword evidence="6" id="KW-0862">Zinc</keyword>
<gene>
    <name evidence="8" type="ORF">AKO1_011095</name>
</gene>
<dbReference type="InterPro" id="IPR023211">
    <property type="entry name" value="DNA_pol_palm_dom_sf"/>
</dbReference>
<evidence type="ECO:0000256" key="5">
    <source>
        <dbReference type="ARBA" id="ARBA00023125"/>
    </source>
</evidence>
<dbReference type="GO" id="GO:0008270">
    <property type="term" value="F:zinc ion binding"/>
    <property type="evidence" value="ECO:0007669"/>
    <property type="project" value="UniProtKB-KW"/>
</dbReference>
<reference evidence="8 9" key="1">
    <citation type="submission" date="2024-03" db="EMBL/GenBank/DDBJ databases">
        <title>The Acrasis kona genome and developmental transcriptomes reveal deep origins of eukaryotic multicellular pathways.</title>
        <authorList>
            <person name="Sheikh S."/>
            <person name="Fu C.-J."/>
            <person name="Brown M.W."/>
            <person name="Baldauf S.L."/>
        </authorList>
    </citation>
    <scope>NUCLEOTIDE SEQUENCE [LARGE SCALE GENOMIC DNA]</scope>
    <source>
        <strain evidence="8 9">ATCC MYA-3509</strain>
    </source>
</reference>
<dbReference type="EC" id="2.7.7.7" evidence="6"/>